<dbReference type="GeneID" id="34613143"/>
<dbReference type="OrthoDB" id="3433125at2759"/>
<organism evidence="2 3">
    <name type="scientific">Penicilliopsis zonata CBS 506.65</name>
    <dbReference type="NCBI Taxonomy" id="1073090"/>
    <lineage>
        <taxon>Eukaryota</taxon>
        <taxon>Fungi</taxon>
        <taxon>Dikarya</taxon>
        <taxon>Ascomycota</taxon>
        <taxon>Pezizomycotina</taxon>
        <taxon>Eurotiomycetes</taxon>
        <taxon>Eurotiomycetidae</taxon>
        <taxon>Eurotiales</taxon>
        <taxon>Aspergillaceae</taxon>
        <taxon>Penicilliopsis</taxon>
    </lineage>
</organism>
<dbReference type="InterPro" id="IPR053221">
    <property type="entry name" value="Burnettramic_acid_biosynth"/>
</dbReference>
<reference evidence="3" key="1">
    <citation type="journal article" date="2017" name="Genome Biol.">
        <title>Comparative genomics reveals high biological diversity and specific adaptations in the industrially and medically important fungal genus Aspergillus.</title>
        <authorList>
            <person name="de Vries R.P."/>
            <person name="Riley R."/>
            <person name="Wiebenga A."/>
            <person name="Aguilar-Osorio G."/>
            <person name="Amillis S."/>
            <person name="Uchima C.A."/>
            <person name="Anderluh G."/>
            <person name="Asadollahi M."/>
            <person name="Askin M."/>
            <person name="Barry K."/>
            <person name="Battaglia E."/>
            <person name="Bayram O."/>
            <person name="Benocci T."/>
            <person name="Braus-Stromeyer S.A."/>
            <person name="Caldana C."/>
            <person name="Canovas D."/>
            <person name="Cerqueira G.C."/>
            <person name="Chen F."/>
            <person name="Chen W."/>
            <person name="Choi C."/>
            <person name="Clum A."/>
            <person name="Dos Santos R.A."/>
            <person name="Damasio A.R."/>
            <person name="Diallinas G."/>
            <person name="Emri T."/>
            <person name="Fekete E."/>
            <person name="Flipphi M."/>
            <person name="Freyberg S."/>
            <person name="Gallo A."/>
            <person name="Gournas C."/>
            <person name="Habgood R."/>
            <person name="Hainaut M."/>
            <person name="Harispe M.L."/>
            <person name="Henrissat B."/>
            <person name="Hilden K.S."/>
            <person name="Hope R."/>
            <person name="Hossain A."/>
            <person name="Karabika E."/>
            <person name="Karaffa L."/>
            <person name="Karanyi Z."/>
            <person name="Krasevec N."/>
            <person name="Kuo A."/>
            <person name="Kusch H."/>
            <person name="LaButti K."/>
            <person name="Lagendijk E.L."/>
            <person name="Lapidus A."/>
            <person name="Levasseur A."/>
            <person name="Lindquist E."/>
            <person name="Lipzen A."/>
            <person name="Logrieco A.F."/>
            <person name="MacCabe A."/>
            <person name="Maekelae M.R."/>
            <person name="Malavazi I."/>
            <person name="Melin P."/>
            <person name="Meyer V."/>
            <person name="Mielnichuk N."/>
            <person name="Miskei M."/>
            <person name="Molnar A.P."/>
            <person name="Mule G."/>
            <person name="Ngan C.Y."/>
            <person name="Orejas M."/>
            <person name="Orosz E."/>
            <person name="Ouedraogo J.P."/>
            <person name="Overkamp K.M."/>
            <person name="Park H.-S."/>
            <person name="Perrone G."/>
            <person name="Piumi F."/>
            <person name="Punt P.J."/>
            <person name="Ram A.F."/>
            <person name="Ramon A."/>
            <person name="Rauscher S."/>
            <person name="Record E."/>
            <person name="Riano-Pachon D.M."/>
            <person name="Robert V."/>
            <person name="Roehrig J."/>
            <person name="Ruller R."/>
            <person name="Salamov A."/>
            <person name="Salih N.S."/>
            <person name="Samson R.A."/>
            <person name="Sandor E."/>
            <person name="Sanguinetti M."/>
            <person name="Schuetze T."/>
            <person name="Sepcic K."/>
            <person name="Shelest E."/>
            <person name="Sherlock G."/>
            <person name="Sophianopoulou V."/>
            <person name="Squina F.M."/>
            <person name="Sun H."/>
            <person name="Susca A."/>
            <person name="Todd R.B."/>
            <person name="Tsang A."/>
            <person name="Unkles S.E."/>
            <person name="van de Wiele N."/>
            <person name="van Rossen-Uffink D."/>
            <person name="Oliveira J.V."/>
            <person name="Vesth T.C."/>
            <person name="Visser J."/>
            <person name="Yu J.-H."/>
            <person name="Zhou M."/>
            <person name="Andersen M.R."/>
            <person name="Archer D.B."/>
            <person name="Baker S.E."/>
            <person name="Benoit I."/>
            <person name="Brakhage A.A."/>
            <person name="Braus G.H."/>
            <person name="Fischer R."/>
            <person name="Frisvad J.C."/>
            <person name="Goldman G.H."/>
            <person name="Houbraken J."/>
            <person name="Oakley B."/>
            <person name="Pocsi I."/>
            <person name="Scazzocchio C."/>
            <person name="Seiboth B."/>
            <person name="vanKuyk P.A."/>
            <person name="Wortman J."/>
            <person name="Dyer P.S."/>
            <person name="Grigoriev I.V."/>
        </authorList>
    </citation>
    <scope>NUCLEOTIDE SEQUENCE [LARGE SCALE GENOMIC DNA]</scope>
    <source>
        <strain evidence="3">CBS 506.65</strain>
    </source>
</reference>
<feature type="region of interest" description="Disordered" evidence="1">
    <location>
        <begin position="99"/>
        <end position="118"/>
    </location>
</feature>
<dbReference type="VEuPathDB" id="FungiDB:ASPZODRAFT_164617"/>
<dbReference type="AlphaFoldDB" id="A0A1L9SPC2"/>
<protein>
    <submittedName>
        <fullName evidence="2">Uncharacterized protein</fullName>
    </submittedName>
</protein>
<dbReference type="PANTHER" id="PTHR38887:SF1">
    <property type="entry name" value="RAS MODIFICATION PROTEIN ERF4"/>
    <property type="match status" value="1"/>
</dbReference>
<evidence type="ECO:0000313" key="2">
    <source>
        <dbReference type="EMBL" id="OJJ49040.1"/>
    </source>
</evidence>
<accession>A0A1L9SPC2</accession>
<gene>
    <name evidence="2" type="ORF">ASPZODRAFT_164617</name>
</gene>
<dbReference type="STRING" id="1073090.A0A1L9SPC2"/>
<name>A0A1L9SPC2_9EURO</name>
<dbReference type="RefSeq" id="XP_022583550.1">
    <property type="nucleotide sequence ID" value="XM_022726679.1"/>
</dbReference>
<evidence type="ECO:0000313" key="3">
    <source>
        <dbReference type="Proteomes" id="UP000184188"/>
    </source>
</evidence>
<dbReference type="PANTHER" id="PTHR38887">
    <property type="entry name" value="CHROMOSOME 21, WHOLE GENOME SHOTGUN SEQUENCE"/>
    <property type="match status" value="1"/>
</dbReference>
<proteinExistence type="predicted"/>
<keyword evidence="3" id="KW-1185">Reference proteome</keyword>
<dbReference type="EMBL" id="KV878338">
    <property type="protein sequence ID" value="OJJ49040.1"/>
    <property type="molecule type" value="Genomic_DNA"/>
</dbReference>
<dbReference type="Proteomes" id="UP000184188">
    <property type="component" value="Unassembled WGS sequence"/>
</dbReference>
<sequence>MAAYSPSLATCGIDQMTFLRFIEECNEALLGNKWIAGVQVVALGVSLTPELIVTGVSMAVQAAAATANKAQVRYKTNQVLDRYNEDLFGPRGLYCMVVGYNPDPSPQDPSPGSSPLQQLSSNIHRRLRDPVSSTVRGTEGLPAAVAPLIYFDDRRQLDVLMGRREPVDSSSIEAPKKPSTAEKAKNAFAAYNDYLDRRARAKYTAENQGDILNVPVTRGFKNRYLDPNHPATNNGLIGLLSGGYLARRKQQHTSRQGDDQESRLVDEYQARLRDIARQNRRPTEIDRQLRQCHEEYSRRIQDLQRTKREEDNTGKDRRIRKDILYLAIVNKPSPAQLAAVSTQLSGSRINMADI</sequence>
<evidence type="ECO:0000256" key="1">
    <source>
        <dbReference type="SAM" id="MobiDB-lite"/>
    </source>
</evidence>